<evidence type="ECO:0000256" key="2">
    <source>
        <dbReference type="SAM" id="Phobius"/>
    </source>
</evidence>
<dbReference type="PANTHER" id="PTHR19372">
    <property type="entry name" value="SULFITE REDUCTASE"/>
    <property type="match status" value="1"/>
</dbReference>
<keyword evidence="5" id="KW-1185">Reference proteome</keyword>
<evidence type="ECO:0000256" key="1">
    <source>
        <dbReference type="SAM" id="MobiDB-lite"/>
    </source>
</evidence>
<organism evidence="4 5">
    <name type="scientific">Pseudonocardia eucalypti</name>
    <dbReference type="NCBI Taxonomy" id="648755"/>
    <lineage>
        <taxon>Bacteria</taxon>
        <taxon>Bacillati</taxon>
        <taxon>Actinomycetota</taxon>
        <taxon>Actinomycetes</taxon>
        <taxon>Pseudonocardiales</taxon>
        <taxon>Pseudonocardiaceae</taxon>
        <taxon>Pseudonocardia</taxon>
    </lineage>
</organism>
<feature type="transmembrane region" description="Helical" evidence="2">
    <location>
        <begin position="12"/>
        <end position="34"/>
    </location>
</feature>
<dbReference type="Pfam" id="PF00174">
    <property type="entry name" value="Oxidored_molyb"/>
    <property type="match status" value="1"/>
</dbReference>
<keyword evidence="2" id="KW-0812">Transmembrane</keyword>
<dbReference type="EMBL" id="BAABJP010000010">
    <property type="protein sequence ID" value="GAA5155427.1"/>
    <property type="molecule type" value="Genomic_DNA"/>
</dbReference>
<sequence length="598" mass="61728">MVDARLGRGTSVGVSVLSFGLALGVGQLVAGLLAPLSAPYQAVAAAVVRLAPAWLVEFGKSLAYPGLPAGVADKATLLVGVGVVVLLVAVLAGLAARRRVQPARRVLLAVGVVGLAAVATSPTFALLDVFAPLAALTAGWHCLGWLHSWALAAETERAVEAERPAAGCTEGRAAGRTEAPAAGRTEGLAAERTQAPAAEWTEGPAVGHTEASAACRTEAPAAERTQASAAGRTGGPGGSGARTGPSGDRAGWGRRAVLTAGAAVGAGLLGTLAGGGRGSVGVAPGGVAFPAAPPVPPGADFVAQGTPTFVTRNEDFYRIDTALRVPAISPADWSLRIHGLVDRELTLSYADLVARPMVTRPVTLACVSNEVGGDLISTSQFTGVDLREVLLAAGPKAGADQVLSTSEDGWTCGTPLDVLLEPDRGALLAVGMNGQPLPLEHGYPVRMVVPGLYGYVSATKWVVDLELTTFAEKQAYWLERGWAERAPIKTQARIDRPRAGEPMPAGRVVAAGIAWAQHRGVERVEVRVDRGPWQPAELATDVSRDTWRMWRATLDVPPGPHLLQARAADATGVWQTEIRASPVPDGASGYPEVSFLAR</sequence>
<accession>A0ABP9Q1N6</accession>
<feature type="region of interest" description="Disordered" evidence="1">
    <location>
        <begin position="162"/>
        <end position="251"/>
    </location>
</feature>
<dbReference type="PANTHER" id="PTHR19372:SF7">
    <property type="entry name" value="SULFITE OXIDASE, MITOCHONDRIAL"/>
    <property type="match status" value="1"/>
</dbReference>
<evidence type="ECO:0000259" key="3">
    <source>
        <dbReference type="Pfam" id="PF00174"/>
    </source>
</evidence>
<dbReference type="InterPro" id="IPR000572">
    <property type="entry name" value="OxRdtase_Mopterin-bd_dom"/>
</dbReference>
<evidence type="ECO:0000313" key="5">
    <source>
        <dbReference type="Proteomes" id="UP001428817"/>
    </source>
</evidence>
<keyword evidence="2" id="KW-1133">Transmembrane helix</keyword>
<dbReference type="Proteomes" id="UP001428817">
    <property type="component" value="Unassembled WGS sequence"/>
</dbReference>
<reference evidence="5" key="1">
    <citation type="journal article" date="2019" name="Int. J. Syst. Evol. Microbiol.">
        <title>The Global Catalogue of Microorganisms (GCM) 10K type strain sequencing project: providing services to taxonomists for standard genome sequencing and annotation.</title>
        <authorList>
            <consortium name="The Broad Institute Genomics Platform"/>
            <consortium name="The Broad Institute Genome Sequencing Center for Infectious Disease"/>
            <person name="Wu L."/>
            <person name="Ma J."/>
        </authorList>
    </citation>
    <scope>NUCLEOTIDE SEQUENCE [LARGE SCALE GENOMIC DNA]</scope>
    <source>
        <strain evidence="5">JCM 18303</strain>
    </source>
</reference>
<dbReference type="SUPFAM" id="SSF81296">
    <property type="entry name" value="E set domains"/>
    <property type="match status" value="1"/>
</dbReference>
<evidence type="ECO:0000313" key="4">
    <source>
        <dbReference type="EMBL" id="GAA5155427.1"/>
    </source>
</evidence>
<name>A0ABP9Q1N6_9PSEU</name>
<dbReference type="SUPFAM" id="SSF56524">
    <property type="entry name" value="Oxidoreductase molybdopterin-binding domain"/>
    <property type="match status" value="1"/>
</dbReference>
<dbReference type="InterPro" id="IPR014756">
    <property type="entry name" value="Ig_E-set"/>
</dbReference>
<dbReference type="Gene3D" id="2.60.40.650">
    <property type="match status" value="1"/>
</dbReference>
<dbReference type="InterPro" id="IPR036374">
    <property type="entry name" value="OxRdtase_Mopterin-bd_sf"/>
</dbReference>
<gene>
    <name evidence="4" type="ORF">GCM10023321_28760</name>
</gene>
<feature type="compositionally biased region" description="Low complexity" evidence="1">
    <location>
        <begin position="242"/>
        <end position="251"/>
    </location>
</feature>
<feature type="transmembrane region" description="Helical" evidence="2">
    <location>
        <begin position="75"/>
        <end position="94"/>
    </location>
</feature>
<protein>
    <recommendedName>
        <fullName evidence="3">Oxidoreductase molybdopterin-binding domain-containing protein</fullName>
    </recommendedName>
</protein>
<proteinExistence type="predicted"/>
<dbReference type="RefSeq" id="WP_185063938.1">
    <property type="nucleotide sequence ID" value="NZ_BAABJP010000010.1"/>
</dbReference>
<comment type="caution">
    <text evidence="4">The sequence shown here is derived from an EMBL/GenBank/DDBJ whole genome shotgun (WGS) entry which is preliminary data.</text>
</comment>
<feature type="transmembrane region" description="Helical" evidence="2">
    <location>
        <begin position="106"/>
        <end position="127"/>
    </location>
</feature>
<feature type="compositionally biased region" description="Gly residues" evidence="1">
    <location>
        <begin position="232"/>
        <end position="241"/>
    </location>
</feature>
<dbReference type="Gene3D" id="3.90.420.10">
    <property type="entry name" value="Oxidoreductase, molybdopterin-binding domain"/>
    <property type="match status" value="1"/>
</dbReference>
<keyword evidence="2" id="KW-0472">Membrane</keyword>
<feature type="domain" description="Oxidoreductase molybdopterin-binding" evidence="3">
    <location>
        <begin position="323"/>
        <end position="477"/>
    </location>
</feature>